<dbReference type="EMBL" id="JANBPU010000007">
    <property type="protein sequence ID" value="KAJ1921063.1"/>
    <property type="molecule type" value="Genomic_DNA"/>
</dbReference>
<sequence>MSRNQSFSRPSSQHLQQMTSRHEASPPMSTLSGSHEHYAGGNSGYPAYAQGDVKVMPPHNQSIHEDIGDGNIHHHHHHYYHPVPQATRQLGSGAPMALVTFAITTMQTNMYKAAIGQPYEAGTASVAASSFFVGGFCQIIGGVWQLANGNSFEGAAFVSFGGFWMAKAATMIPWFGVSAALAQMSEYDRAHHMGIYMVPWSIWVFILLLGQFKSTAINIVMFILLNLNVHFDTAANFTNSVWCHKLSGWFGFFLAMLAFYNAAVILIDRHNFFLDLPVGAWYKEKVRESTPSDAEDGHEHEKL</sequence>
<comment type="subcellular location">
    <subcellularLocation>
        <location evidence="1">Membrane</location>
        <topology evidence="1">Multi-pass membrane protein</topology>
    </subcellularLocation>
</comment>
<feature type="region of interest" description="Disordered" evidence="6">
    <location>
        <begin position="1"/>
        <end position="77"/>
    </location>
</feature>
<feature type="transmembrane region" description="Helical" evidence="7">
    <location>
        <begin position="202"/>
        <end position="227"/>
    </location>
</feature>
<gene>
    <name evidence="8" type="primary">mug86</name>
    <name evidence="8" type="ORF">H4219_000921</name>
</gene>
<evidence type="ECO:0000256" key="3">
    <source>
        <dbReference type="ARBA" id="ARBA00022692"/>
    </source>
</evidence>
<evidence type="ECO:0000313" key="8">
    <source>
        <dbReference type="EMBL" id="KAJ1921063.1"/>
    </source>
</evidence>
<evidence type="ECO:0000313" key="9">
    <source>
        <dbReference type="Proteomes" id="UP001150538"/>
    </source>
</evidence>
<evidence type="ECO:0000256" key="4">
    <source>
        <dbReference type="ARBA" id="ARBA00022989"/>
    </source>
</evidence>
<organism evidence="8 9">
    <name type="scientific">Mycoemilia scoparia</name>
    <dbReference type="NCBI Taxonomy" id="417184"/>
    <lineage>
        <taxon>Eukaryota</taxon>
        <taxon>Fungi</taxon>
        <taxon>Fungi incertae sedis</taxon>
        <taxon>Zoopagomycota</taxon>
        <taxon>Kickxellomycotina</taxon>
        <taxon>Kickxellomycetes</taxon>
        <taxon>Kickxellales</taxon>
        <taxon>Kickxellaceae</taxon>
        <taxon>Mycoemilia</taxon>
    </lineage>
</organism>
<evidence type="ECO:0000256" key="1">
    <source>
        <dbReference type="ARBA" id="ARBA00004141"/>
    </source>
</evidence>
<comment type="similarity">
    <text evidence="2">Belongs to the acetate uptake transporter (AceTr) (TC 2.A.96) family.</text>
</comment>
<name>A0A9W8A1P0_9FUNG</name>
<dbReference type="InterPro" id="IPR000791">
    <property type="entry name" value="Gpr1/Fun34/SatP-like"/>
</dbReference>
<protein>
    <submittedName>
        <fullName evidence="8">Meiotically up-regulated protein 86 protein</fullName>
    </submittedName>
</protein>
<dbReference type="GO" id="GO:0005886">
    <property type="term" value="C:plasma membrane"/>
    <property type="evidence" value="ECO:0007669"/>
    <property type="project" value="TreeGrafter"/>
</dbReference>
<feature type="transmembrane region" description="Helical" evidence="7">
    <location>
        <begin position="121"/>
        <end position="144"/>
    </location>
</feature>
<keyword evidence="9" id="KW-1185">Reference proteome</keyword>
<dbReference type="GO" id="GO:0015123">
    <property type="term" value="F:acetate transmembrane transporter activity"/>
    <property type="evidence" value="ECO:0007669"/>
    <property type="project" value="TreeGrafter"/>
</dbReference>
<dbReference type="Pfam" id="PF01184">
    <property type="entry name" value="Gpr1_Fun34_YaaH"/>
    <property type="match status" value="1"/>
</dbReference>
<evidence type="ECO:0000256" key="7">
    <source>
        <dbReference type="SAM" id="Phobius"/>
    </source>
</evidence>
<feature type="transmembrane region" description="Helical" evidence="7">
    <location>
        <begin position="247"/>
        <end position="267"/>
    </location>
</feature>
<dbReference type="NCBIfam" id="NF038013">
    <property type="entry name" value="AceTr_1"/>
    <property type="match status" value="1"/>
</dbReference>
<dbReference type="InterPro" id="IPR051633">
    <property type="entry name" value="AceTr"/>
</dbReference>
<feature type="compositionally biased region" description="Polar residues" evidence="6">
    <location>
        <begin position="1"/>
        <end position="19"/>
    </location>
</feature>
<keyword evidence="3 7" id="KW-0812">Transmembrane</keyword>
<reference evidence="8" key="1">
    <citation type="submission" date="2022-07" db="EMBL/GenBank/DDBJ databases">
        <title>Phylogenomic reconstructions and comparative analyses of Kickxellomycotina fungi.</title>
        <authorList>
            <person name="Reynolds N.K."/>
            <person name="Stajich J.E."/>
            <person name="Barry K."/>
            <person name="Grigoriev I.V."/>
            <person name="Crous P."/>
            <person name="Smith M.E."/>
        </authorList>
    </citation>
    <scope>NUCLEOTIDE SEQUENCE</scope>
    <source>
        <strain evidence="8">NBRC 100468</strain>
    </source>
</reference>
<accession>A0A9W8A1P0</accession>
<evidence type="ECO:0000256" key="2">
    <source>
        <dbReference type="ARBA" id="ARBA00005587"/>
    </source>
</evidence>
<dbReference type="PANTHER" id="PTHR31123">
    <property type="entry name" value="ACCUMULATION OF DYADS PROTEIN 2-RELATED"/>
    <property type="match status" value="1"/>
</dbReference>
<evidence type="ECO:0000256" key="6">
    <source>
        <dbReference type="SAM" id="MobiDB-lite"/>
    </source>
</evidence>
<proteinExistence type="inferred from homology"/>
<evidence type="ECO:0000256" key="5">
    <source>
        <dbReference type="ARBA" id="ARBA00023136"/>
    </source>
</evidence>
<dbReference type="AlphaFoldDB" id="A0A9W8A1P0"/>
<dbReference type="OrthoDB" id="3648309at2759"/>
<dbReference type="PANTHER" id="PTHR31123:SF4">
    <property type="entry name" value="PROTEIN ALCS"/>
    <property type="match status" value="1"/>
</dbReference>
<keyword evidence="5 7" id="KW-0472">Membrane</keyword>
<comment type="caution">
    <text evidence="8">The sequence shown here is derived from an EMBL/GenBank/DDBJ whole genome shotgun (WGS) entry which is preliminary data.</text>
</comment>
<dbReference type="Proteomes" id="UP001150538">
    <property type="component" value="Unassembled WGS sequence"/>
</dbReference>
<keyword evidence="4 7" id="KW-1133">Transmembrane helix</keyword>
<feature type="transmembrane region" description="Helical" evidence="7">
    <location>
        <begin position="156"/>
        <end position="181"/>
    </location>
</feature>